<sequence length="115" mass="12547">MVDGPSDFCGDLVMEAHGGGSYAIRDDTANEDRGIWEGRTALRIATSPIIIIIITIIIMHNWMVCAFRLSGVQAPRNLGKAEICSAFIILTYHIARPEIGARTTHPASLSPRSQQ</sequence>
<organism evidence="2 3">
    <name type="scientific">Pholiota conissans</name>
    <dbReference type="NCBI Taxonomy" id="109636"/>
    <lineage>
        <taxon>Eukaryota</taxon>
        <taxon>Fungi</taxon>
        <taxon>Dikarya</taxon>
        <taxon>Basidiomycota</taxon>
        <taxon>Agaricomycotina</taxon>
        <taxon>Agaricomycetes</taxon>
        <taxon>Agaricomycetidae</taxon>
        <taxon>Agaricales</taxon>
        <taxon>Agaricineae</taxon>
        <taxon>Strophariaceae</taxon>
        <taxon>Pholiota</taxon>
    </lineage>
</organism>
<dbReference type="Proteomes" id="UP000807469">
    <property type="component" value="Unassembled WGS sequence"/>
</dbReference>
<reference evidence="2" key="1">
    <citation type="submission" date="2020-11" db="EMBL/GenBank/DDBJ databases">
        <authorList>
            <consortium name="DOE Joint Genome Institute"/>
            <person name="Ahrendt S."/>
            <person name="Riley R."/>
            <person name="Andreopoulos W."/>
            <person name="Labutti K."/>
            <person name="Pangilinan J."/>
            <person name="Ruiz-Duenas F.J."/>
            <person name="Barrasa J.M."/>
            <person name="Sanchez-Garcia M."/>
            <person name="Camarero S."/>
            <person name="Miyauchi S."/>
            <person name="Serrano A."/>
            <person name="Linde D."/>
            <person name="Babiker R."/>
            <person name="Drula E."/>
            <person name="Ayuso-Fernandez I."/>
            <person name="Pacheco R."/>
            <person name="Padilla G."/>
            <person name="Ferreira P."/>
            <person name="Barriuso J."/>
            <person name="Kellner H."/>
            <person name="Castanera R."/>
            <person name="Alfaro M."/>
            <person name="Ramirez L."/>
            <person name="Pisabarro A.G."/>
            <person name="Kuo A."/>
            <person name="Tritt A."/>
            <person name="Lipzen A."/>
            <person name="He G."/>
            <person name="Yan M."/>
            <person name="Ng V."/>
            <person name="Cullen D."/>
            <person name="Martin F."/>
            <person name="Rosso M.-N."/>
            <person name="Henrissat B."/>
            <person name="Hibbett D."/>
            <person name="Martinez A.T."/>
            <person name="Grigoriev I.V."/>
        </authorList>
    </citation>
    <scope>NUCLEOTIDE SEQUENCE</scope>
    <source>
        <strain evidence="2">CIRM-BRFM 674</strain>
    </source>
</reference>
<name>A0A9P5ZEZ6_9AGAR</name>
<keyword evidence="3" id="KW-1185">Reference proteome</keyword>
<evidence type="ECO:0000313" key="2">
    <source>
        <dbReference type="EMBL" id="KAF9485795.1"/>
    </source>
</evidence>
<keyword evidence="1" id="KW-0812">Transmembrane</keyword>
<accession>A0A9P5ZEZ6</accession>
<gene>
    <name evidence="2" type="ORF">BDN70DRAFT_458944</name>
</gene>
<proteinExistence type="predicted"/>
<dbReference type="EMBL" id="MU155133">
    <property type="protein sequence ID" value="KAF9485795.1"/>
    <property type="molecule type" value="Genomic_DNA"/>
</dbReference>
<keyword evidence="1" id="KW-1133">Transmembrane helix</keyword>
<protein>
    <submittedName>
        <fullName evidence="2">Uncharacterized protein</fullName>
    </submittedName>
</protein>
<evidence type="ECO:0000256" key="1">
    <source>
        <dbReference type="SAM" id="Phobius"/>
    </source>
</evidence>
<dbReference type="AlphaFoldDB" id="A0A9P5ZEZ6"/>
<feature type="transmembrane region" description="Helical" evidence="1">
    <location>
        <begin position="49"/>
        <end position="70"/>
    </location>
</feature>
<keyword evidence="1" id="KW-0472">Membrane</keyword>
<comment type="caution">
    <text evidence="2">The sequence shown here is derived from an EMBL/GenBank/DDBJ whole genome shotgun (WGS) entry which is preliminary data.</text>
</comment>
<evidence type="ECO:0000313" key="3">
    <source>
        <dbReference type="Proteomes" id="UP000807469"/>
    </source>
</evidence>